<dbReference type="SUPFAM" id="SSF48695">
    <property type="entry name" value="Multiheme cytochromes"/>
    <property type="match status" value="1"/>
</dbReference>
<accession>A0A1M5HD93</accession>
<organism evidence="4 5">
    <name type="scientific">Desulfacinum infernum DSM 9756</name>
    <dbReference type="NCBI Taxonomy" id="1121391"/>
    <lineage>
        <taxon>Bacteria</taxon>
        <taxon>Pseudomonadati</taxon>
        <taxon>Thermodesulfobacteriota</taxon>
        <taxon>Syntrophobacteria</taxon>
        <taxon>Syntrophobacterales</taxon>
        <taxon>Syntrophobacteraceae</taxon>
        <taxon>Desulfacinum</taxon>
    </lineage>
</organism>
<dbReference type="PANTHER" id="PTHR35038:SF5">
    <property type="entry name" value="CYTOCHROME C-TYPE PROTEIN NRFB"/>
    <property type="match status" value="1"/>
</dbReference>
<keyword evidence="5" id="KW-1185">Reference proteome</keyword>
<dbReference type="NCBIfam" id="TIGR04315">
    <property type="entry name" value="octaheme_Shew"/>
    <property type="match status" value="1"/>
</dbReference>
<dbReference type="STRING" id="1121391.SAMN02745206_03337"/>
<reference evidence="5" key="1">
    <citation type="submission" date="2016-11" db="EMBL/GenBank/DDBJ databases">
        <authorList>
            <person name="Varghese N."/>
            <person name="Submissions S."/>
        </authorList>
    </citation>
    <scope>NUCLEOTIDE SEQUENCE [LARGE SCALE GENOMIC DNA]</scope>
    <source>
        <strain evidence="5">DSM 9756</strain>
    </source>
</reference>
<keyword evidence="2" id="KW-1133">Transmembrane helix</keyword>
<proteinExistence type="predicted"/>
<evidence type="ECO:0000256" key="3">
    <source>
        <dbReference type="SAM" id="SignalP"/>
    </source>
</evidence>
<feature type="signal peptide" evidence="3">
    <location>
        <begin position="1"/>
        <end position="31"/>
    </location>
</feature>
<dbReference type="PIRSF" id="PIRSF039014">
    <property type="entry name" value="OTR_cyc"/>
    <property type="match status" value="1"/>
</dbReference>
<dbReference type="Proteomes" id="UP000184076">
    <property type="component" value="Unassembled WGS sequence"/>
</dbReference>
<dbReference type="RefSeq" id="WP_073041520.1">
    <property type="nucleotide sequence ID" value="NZ_FQVB01000044.1"/>
</dbReference>
<keyword evidence="2" id="KW-0812">Transmembrane</keyword>
<dbReference type="Pfam" id="PF11783">
    <property type="entry name" value="Cytochrome_cB"/>
    <property type="match status" value="1"/>
</dbReference>
<evidence type="ECO:0000256" key="2">
    <source>
        <dbReference type="SAM" id="Phobius"/>
    </source>
</evidence>
<dbReference type="AlphaFoldDB" id="A0A1M5HD93"/>
<gene>
    <name evidence="4" type="ORF">SAMN02745206_03337</name>
</gene>
<dbReference type="GO" id="GO:0016491">
    <property type="term" value="F:oxidoreductase activity"/>
    <property type="evidence" value="ECO:0007669"/>
    <property type="project" value="TreeGrafter"/>
</dbReference>
<feature type="chain" id="PRO_5012838608" evidence="3">
    <location>
        <begin position="32"/>
        <end position="545"/>
    </location>
</feature>
<dbReference type="InterPro" id="IPR051829">
    <property type="entry name" value="Multiheme_Cytochr_ET"/>
</dbReference>
<feature type="transmembrane region" description="Helical" evidence="2">
    <location>
        <begin position="515"/>
        <end position="537"/>
    </location>
</feature>
<protein>
    <submittedName>
        <fullName evidence="4">Octaheme c-type cytochrome, tetrathionate reductase family</fullName>
    </submittedName>
</protein>
<evidence type="ECO:0000313" key="4">
    <source>
        <dbReference type="EMBL" id="SHG13925.1"/>
    </source>
</evidence>
<keyword evidence="1 3" id="KW-0732">Signal</keyword>
<dbReference type="Gene3D" id="1.10.1130.10">
    <property type="entry name" value="Flavocytochrome C3, Chain A"/>
    <property type="match status" value="1"/>
</dbReference>
<evidence type="ECO:0000313" key="5">
    <source>
        <dbReference type="Proteomes" id="UP000184076"/>
    </source>
</evidence>
<dbReference type="InterPro" id="IPR036280">
    <property type="entry name" value="Multihaem_cyt_sf"/>
</dbReference>
<sequence length="545" mass="61189">MQTHGTRWRLLYLSALAVTFCVLLMPHGARATAEADPGKQFPYGIPYSPNNTADHSKFKELQKEFSSPEEVTQACLGCHTEAATQIHKTIHWTWLCPAAKPEAKLGKGGDVINNFCINIQSNEPRCTSCHIGYGWEDKNFDFSRQDKVDCLVCHEQTGTYKKFPTAAGYPPAKPTQFGGKTFMPPEWNKVAQSVGRPTRKNCGTCHFFGGGGEGVKHGDLDASLFSPKKALDVHMDAEGLNFTCTRCHTTERHAISGRCYKSSEIVDRRSLLDYDQIKRITCYACHSETPHKNHIKANDHTDKVACQTCHIPAIAREHSTKMYWDWSQAGKLNEKGKPVVKEKDGRIVYDGKKGAFRWEKNVVPEYFWFNGKIQYLTLTEKVDPSQNPVQLNRPMGSYDDPNARIYPFKVHRGKQPYDPVHKTLIVPHLFGKDPDAYWKGYDWQKAAEAGMEYVGLPFSGQVDFIETQFVFQSTHMVAPKEQALSCVECHSPNGRLKNLKGFYVPGRDSHPAVDALGWGGMLAALVAVLAHGGARFFSNGRRKDK</sequence>
<evidence type="ECO:0000256" key="1">
    <source>
        <dbReference type="ARBA" id="ARBA00022729"/>
    </source>
</evidence>
<dbReference type="InterPro" id="IPR024673">
    <property type="entry name" value="Octahem_Cyt_c"/>
</dbReference>
<dbReference type="OrthoDB" id="9788513at2"/>
<dbReference type="EMBL" id="FQVB01000044">
    <property type="protein sequence ID" value="SHG13925.1"/>
    <property type="molecule type" value="Genomic_DNA"/>
</dbReference>
<name>A0A1M5HD93_9BACT</name>
<keyword evidence="2" id="KW-0472">Membrane</keyword>
<dbReference type="PANTHER" id="PTHR35038">
    <property type="entry name" value="DISSIMILATORY SULFITE REDUCTASE SIRA"/>
    <property type="match status" value="1"/>
</dbReference>